<name>A0AA90PNJ1_9BACI</name>
<sequence length="508" mass="59445">MELKNQYEMHGILNATTVHKYKGGMAKYIEKNHGSISAFCDANGLSYLFRSNKNNWTEEKAKIGLQSIYQEVGLFSTSELMARNSGLEKYLRTKAGGVREFCEKNGLSHILKKPKVHNWTAEKALDIVKTIHKEYKKPVGINLLTKSGYGGLYQWATKQYGSYKEFIIQHELIEYTSYQNNWTDALCFRLIKDQFILNGGVFNPEIIKSKYKGAHAYIYNKHGSFENFLNTYDLQDYVEINNTIYTDEIVQTKIKEAFTLFGEKVYSSWLHENGFSGTAIYLTKIGEGSFINGAIKLGLTDFVISRHTDWTEELVLEKINEMLEKKGEALIKADFVNYKLSGMRDWIIKNYGGIKEFFEKHNRANDFVNMKHIGMELWAFGLQFEELAKEAIELIFEHVSYNKWIDNVRPDFIINEDLWIDSKLSSFAYFTDDTVKKYTARHECKELWLLYLRGHKFNHGREDVKLIDIKDWYVDLIKLGRRDLVEKFDDLREKVYEKERIDGKRIHI</sequence>
<accession>A0AA90PNJ1</accession>
<dbReference type="Proteomes" id="UP001178275">
    <property type="component" value="Unassembled WGS sequence"/>
</dbReference>
<evidence type="ECO:0000313" key="1">
    <source>
        <dbReference type="EMBL" id="MDP1453935.1"/>
    </source>
</evidence>
<reference evidence="1" key="1">
    <citation type="submission" date="2023-07" db="EMBL/GenBank/DDBJ databases">
        <title>Murine gut Bacillus species.</title>
        <authorList>
            <person name="Gutman E."/>
            <person name="Hashuel R."/>
            <person name="Litvak Y."/>
        </authorList>
    </citation>
    <scope>NUCLEOTIDE SEQUENCE</scope>
    <source>
        <strain evidence="1">RU293</strain>
    </source>
</reference>
<dbReference type="EMBL" id="JAUUTW010000034">
    <property type="protein sequence ID" value="MDP1453935.1"/>
    <property type="molecule type" value="Genomic_DNA"/>
</dbReference>
<gene>
    <name evidence="1" type="ORF">Q8G36_23605</name>
</gene>
<organism evidence="1 2">
    <name type="scientific">Peribacillus frigoritolerans</name>
    <dbReference type="NCBI Taxonomy" id="450367"/>
    <lineage>
        <taxon>Bacteria</taxon>
        <taxon>Bacillati</taxon>
        <taxon>Bacillota</taxon>
        <taxon>Bacilli</taxon>
        <taxon>Bacillales</taxon>
        <taxon>Bacillaceae</taxon>
        <taxon>Peribacillus</taxon>
    </lineage>
</organism>
<comment type="caution">
    <text evidence="1">The sequence shown here is derived from an EMBL/GenBank/DDBJ whole genome shotgun (WGS) entry which is preliminary data.</text>
</comment>
<proteinExistence type="predicted"/>
<protein>
    <submittedName>
        <fullName evidence="1">Uncharacterized protein</fullName>
    </submittedName>
</protein>
<dbReference type="RefSeq" id="WP_305162216.1">
    <property type="nucleotide sequence ID" value="NZ_JAUUTW010000034.1"/>
</dbReference>
<dbReference type="AlphaFoldDB" id="A0AA90PNJ1"/>
<evidence type="ECO:0000313" key="2">
    <source>
        <dbReference type="Proteomes" id="UP001178275"/>
    </source>
</evidence>